<reference evidence="2 3" key="1">
    <citation type="journal article" date="2012" name="J. Bacteriol.">
        <title>Draft Genome Sequence of Cecembia lonarensis Strain LW9T, Isolated from Lonar Lake, a Haloalkaline Lake in India.</title>
        <authorList>
            <person name="Shivaji S."/>
            <person name="Ara S."/>
            <person name="Singh A."/>
            <person name="Pinnaka A.K."/>
        </authorList>
    </citation>
    <scope>NUCLEOTIDE SEQUENCE [LARGE SCALE GENOMIC DNA]</scope>
    <source>
        <strain evidence="2 3">LW9</strain>
    </source>
</reference>
<keyword evidence="1" id="KW-0812">Transmembrane</keyword>
<dbReference type="OrthoDB" id="835661at2"/>
<dbReference type="SUPFAM" id="SSF48371">
    <property type="entry name" value="ARM repeat"/>
    <property type="match status" value="1"/>
</dbReference>
<accession>K1L7R7</accession>
<dbReference type="AlphaFoldDB" id="K1L7R7"/>
<keyword evidence="1" id="KW-0472">Membrane</keyword>
<organism evidence="2 3">
    <name type="scientific">Cecembia lonarensis (strain CCUG 58316 / KCTC 22772 / LW9)</name>
    <dbReference type="NCBI Taxonomy" id="1225176"/>
    <lineage>
        <taxon>Bacteria</taxon>
        <taxon>Pseudomonadati</taxon>
        <taxon>Bacteroidota</taxon>
        <taxon>Cytophagia</taxon>
        <taxon>Cytophagales</taxon>
        <taxon>Cyclobacteriaceae</taxon>
        <taxon>Cecembia</taxon>
    </lineage>
</organism>
<proteinExistence type="predicted"/>
<keyword evidence="3" id="KW-1185">Reference proteome</keyword>
<evidence type="ECO:0000256" key="1">
    <source>
        <dbReference type="SAM" id="Phobius"/>
    </source>
</evidence>
<evidence type="ECO:0000313" key="3">
    <source>
        <dbReference type="Proteomes" id="UP000004478"/>
    </source>
</evidence>
<evidence type="ECO:0000313" key="2">
    <source>
        <dbReference type="EMBL" id="EKB50721.1"/>
    </source>
</evidence>
<feature type="transmembrane region" description="Helical" evidence="1">
    <location>
        <begin position="31"/>
        <end position="50"/>
    </location>
</feature>
<keyword evidence="1" id="KW-1133">Transmembrane helix</keyword>
<dbReference type="RefSeq" id="WP_009183747.1">
    <property type="nucleotide sequence ID" value="NZ_AMGM01000006.1"/>
</dbReference>
<sequence length="378" mass="43544">MFLSKGQAASGDIQSLAEISGNLGFQEASDYVLIFLLLSVLFIISQLFLLRLRKSYLNNKKTLVQYRTNGFLSEIIFSEDQSEKFIDNKINEFKKKVPFQKPWCKDLLIQNIIDLDKNFKGQNGKLLHAIYFKLELHGYTENLVNSKIWYLKAKGIYYWRELQYTNAVPKIYGYLTHSNPELRSAALLAYISLSEDENPLAVLQTYVDTITYVEMLNLMHVIQRRKFKKPANLKSWLSSKNDSHVIFALKLVAHFNDLESGQVVTQLLGSGNAKIRNEAIKTIGKLFLFEAEQDLIIGFFKENEENQMEIVLTLKEIGGRDSIQFIHHLLSMDKGAELKLTAMYALKALDSKFSETEFDPQKSLDKFKKHVLSPYLEI</sequence>
<comment type="caution">
    <text evidence="2">The sequence shown here is derived from an EMBL/GenBank/DDBJ whole genome shotgun (WGS) entry which is preliminary data.</text>
</comment>
<dbReference type="InterPro" id="IPR016024">
    <property type="entry name" value="ARM-type_fold"/>
</dbReference>
<dbReference type="Proteomes" id="UP000004478">
    <property type="component" value="Unassembled WGS sequence"/>
</dbReference>
<name>K1L7R7_CECL9</name>
<protein>
    <recommendedName>
        <fullName evidence="4">HEAT repeat protein</fullName>
    </recommendedName>
</protein>
<dbReference type="EMBL" id="AMGM01000006">
    <property type="protein sequence ID" value="EKB50721.1"/>
    <property type="molecule type" value="Genomic_DNA"/>
</dbReference>
<dbReference type="InterPro" id="IPR011989">
    <property type="entry name" value="ARM-like"/>
</dbReference>
<gene>
    <name evidence="2" type="ORF">B879_00701</name>
</gene>
<dbReference type="Gene3D" id="1.25.10.10">
    <property type="entry name" value="Leucine-rich Repeat Variant"/>
    <property type="match status" value="1"/>
</dbReference>
<evidence type="ECO:0008006" key="4">
    <source>
        <dbReference type="Google" id="ProtNLM"/>
    </source>
</evidence>